<dbReference type="KEGG" id="nio:NITINOP_1243"/>
<dbReference type="STRING" id="1715989.NITINOP_1243"/>
<evidence type="ECO:0000313" key="2">
    <source>
        <dbReference type="Proteomes" id="UP000066284"/>
    </source>
</evidence>
<evidence type="ECO:0000313" key="1">
    <source>
        <dbReference type="EMBL" id="CUQ66218.1"/>
    </source>
</evidence>
<dbReference type="PROSITE" id="PS51257">
    <property type="entry name" value="PROKAR_LIPOPROTEIN"/>
    <property type="match status" value="1"/>
</dbReference>
<name>A0A0S4KSR3_9BACT</name>
<keyword evidence="2" id="KW-1185">Reference proteome</keyword>
<accession>A0A0S4KSR3</accession>
<organism evidence="1 2">
    <name type="scientific">Candidatus Nitrospira inopinata</name>
    <dbReference type="NCBI Taxonomy" id="1715989"/>
    <lineage>
        <taxon>Bacteria</taxon>
        <taxon>Pseudomonadati</taxon>
        <taxon>Nitrospirota</taxon>
        <taxon>Nitrospiria</taxon>
        <taxon>Nitrospirales</taxon>
        <taxon>Nitrospiraceae</taxon>
        <taxon>Nitrospira</taxon>
    </lineage>
</organism>
<reference evidence="2" key="1">
    <citation type="submission" date="2015-09" db="EMBL/GenBank/DDBJ databases">
        <authorList>
            <person name="Daims H."/>
        </authorList>
    </citation>
    <scope>NUCLEOTIDE SEQUENCE [LARGE SCALE GENOMIC DNA]</scope>
</reference>
<protein>
    <submittedName>
        <fullName evidence="1">Uncharacterized protein</fullName>
    </submittedName>
</protein>
<sequence length="45" mass="5163">MTRRTETRSNLYIVVHLLHNHNVMGGVQACQGLAVSYLAKCEYER</sequence>
<dbReference type="AlphaFoldDB" id="A0A0S4KSR3"/>
<proteinExistence type="predicted"/>
<dbReference type="EMBL" id="LN885086">
    <property type="protein sequence ID" value="CUQ66218.1"/>
    <property type="molecule type" value="Genomic_DNA"/>
</dbReference>
<dbReference type="Proteomes" id="UP000066284">
    <property type="component" value="Chromosome 1"/>
</dbReference>
<gene>
    <name evidence="1" type="ORF">NITINOP_1243</name>
</gene>